<feature type="domain" description="DUF2281" evidence="1">
    <location>
        <begin position="7"/>
        <end position="54"/>
    </location>
</feature>
<dbReference type="InterPro" id="IPR018739">
    <property type="entry name" value="DUF2281"/>
</dbReference>
<dbReference type="Proteomes" id="UP000076925">
    <property type="component" value="Unassembled WGS sequence"/>
</dbReference>
<dbReference type="OrthoDB" id="490187at2"/>
<comment type="caution">
    <text evidence="2">The sequence shown here is derived from an EMBL/GenBank/DDBJ whole genome shotgun (WGS) entry which is preliminary data.</text>
</comment>
<dbReference type="AlphaFoldDB" id="A0A139WZH9"/>
<protein>
    <recommendedName>
        <fullName evidence="1">DUF2281 domain-containing protein</fullName>
    </recommendedName>
</protein>
<dbReference type="Pfam" id="PF10047">
    <property type="entry name" value="DUF2281"/>
    <property type="match status" value="1"/>
</dbReference>
<evidence type="ECO:0000313" key="3">
    <source>
        <dbReference type="Proteomes" id="UP000076925"/>
    </source>
</evidence>
<gene>
    <name evidence="2" type="ORF">WA1_05005</name>
</gene>
<keyword evidence="3" id="KW-1185">Reference proteome</keyword>
<reference evidence="2 3" key="1">
    <citation type="journal article" date="2013" name="Genome Biol. Evol.">
        <title>Genomes of Stigonematalean cyanobacteria (subsection V) and the evolution of oxygenic photosynthesis from prokaryotes to plastids.</title>
        <authorList>
            <person name="Dagan T."/>
            <person name="Roettger M."/>
            <person name="Stucken K."/>
            <person name="Landan G."/>
            <person name="Koch R."/>
            <person name="Major P."/>
            <person name="Gould S.B."/>
            <person name="Goremykin V.V."/>
            <person name="Rippka R."/>
            <person name="Tandeau de Marsac N."/>
            <person name="Gugger M."/>
            <person name="Lockhart P.J."/>
            <person name="Allen J.F."/>
            <person name="Brune I."/>
            <person name="Maus I."/>
            <person name="Puhler A."/>
            <person name="Martin W.F."/>
        </authorList>
    </citation>
    <scope>NUCLEOTIDE SEQUENCE [LARGE SCALE GENOMIC DNA]</scope>
    <source>
        <strain evidence="2 3">PCC 7110</strain>
    </source>
</reference>
<evidence type="ECO:0000313" key="2">
    <source>
        <dbReference type="EMBL" id="KYC37865.1"/>
    </source>
</evidence>
<sequence length="64" mass="7506">MSSINCIQEILDELPPDSQQQVREFAEFFLNKHRASTKPLELKWAGALRNHKNLSDRDLQREVL</sequence>
<proteinExistence type="predicted"/>
<evidence type="ECO:0000259" key="1">
    <source>
        <dbReference type="Pfam" id="PF10047"/>
    </source>
</evidence>
<dbReference type="STRING" id="128403.WA1_05005"/>
<organism evidence="2 3">
    <name type="scientific">Scytonema hofmannii PCC 7110</name>
    <dbReference type="NCBI Taxonomy" id="128403"/>
    <lineage>
        <taxon>Bacteria</taxon>
        <taxon>Bacillati</taxon>
        <taxon>Cyanobacteriota</taxon>
        <taxon>Cyanophyceae</taxon>
        <taxon>Nostocales</taxon>
        <taxon>Scytonemataceae</taxon>
        <taxon>Scytonema</taxon>
    </lineage>
</organism>
<name>A0A139WZH9_9CYAN</name>
<dbReference type="RefSeq" id="WP_017743147.1">
    <property type="nucleotide sequence ID" value="NZ_KQ976354.1"/>
</dbReference>
<dbReference type="EMBL" id="ANNX02000045">
    <property type="protein sequence ID" value="KYC37865.1"/>
    <property type="molecule type" value="Genomic_DNA"/>
</dbReference>
<accession>A0A139WZH9</accession>